<comment type="caution">
    <text evidence="3">The sequence shown here is derived from an EMBL/GenBank/DDBJ whole genome shotgun (WGS) entry which is preliminary data.</text>
</comment>
<evidence type="ECO:0000256" key="1">
    <source>
        <dbReference type="SAM" id="Coils"/>
    </source>
</evidence>
<feature type="coiled-coil region" evidence="1">
    <location>
        <begin position="645"/>
        <end position="711"/>
    </location>
</feature>
<reference evidence="3" key="1">
    <citation type="submission" date="2019-03" db="EMBL/GenBank/DDBJ databases">
        <title>Long read genome sequence of the mycoparasitic Pythium oligandrum ATCC 38472 isolated from sugarbeet rhizosphere.</title>
        <authorList>
            <person name="Gaulin E."/>
        </authorList>
    </citation>
    <scope>NUCLEOTIDE SEQUENCE</scope>
    <source>
        <strain evidence="3">ATCC 38472_TT</strain>
    </source>
</reference>
<feature type="coiled-coil region" evidence="1">
    <location>
        <begin position="809"/>
        <end position="843"/>
    </location>
</feature>
<organism evidence="3 4">
    <name type="scientific">Pythium oligandrum</name>
    <name type="common">Mycoparasitic fungus</name>
    <dbReference type="NCBI Taxonomy" id="41045"/>
    <lineage>
        <taxon>Eukaryota</taxon>
        <taxon>Sar</taxon>
        <taxon>Stramenopiles</taxon>
        <taxon>Oomycota</taxon>
        <taxon>Peronosporomycetes</taxon>
        <taxon>Pythiales</taxon>
        <taxon>Pythiaceae</taxon>
        <taxon>Pythium</taxon>
    </lineage>
</organism>
<dbReference type="AlphaFoldDB" id="A0A8K1C264"/>
<feature type="compositionally biased region" description="Low complexity" evidence="2">
    <location>
        <begin position="524"/>
        <end position="535"/>
    </location>
</feature>
<feature type="compositionally biased region" description="Acidic residues" evidence="2">
    <location>
        <begin position="60"/>
        <end position="71"/>
    </location>
</feature>
<feature type="region of interest" description="Disordered" evidence="2">
    <location>
        <begin position="144"/>
        <end position="171"/>
    </location>
</feature>
<keyword evidence="1" id="KW-0175">Coiled coil</keyword>
<dbReference type="EMBL" id="SPLM01000149">
    <property type="protein sequence ID" value="TMW55076.1"/>
    <property type="molecule type" value="Genomic_DNA"/>
</dbReference>
<proteinExistence type="predicted"/>
<protein>
    <submittedName>
        <fullName evidence="3">Uncharacterized protein</fullName>
    </submittedName>
</protein>
<dbReference type="OrthoDB" id="72944at2759"/>
<gene>
    <name evidence="3" type="ORF">Poli38472_013838</name>
</gene>
<feature type="region of interest" description="Disordered" evidence="2">
    <location>
        <begin position="1"/>
        <end position="77"/>
    </location>
</feature>
<evidence type="ECO:0000313" key="4">
    <source>
        <dbReference type="Proteomes" id="UP000794436"/>
    </source>
</evidence>
<dbReference type="Proteomes" id="UP000794436">
    <property type="component" value="Unassembled WGS sequence"/>
</dbReference>
<feature type="coiled-coil region" evidence="1">
    <location>
        <begin position="872"/>
        <end position="899"/>
    </location>
</feature>
<dbReference type="PANTHER" id="PTHR23159">
    <property type="entry name" value="CENTROSOMAL PROTEIN 2"/>
    <property type="match status" value="1"/>
</dbReference>
<name>A0A8K1C264_PYTOL</name>
<feature type="compositionally biased region" description="Low complexity" evidence="2">
    <location>
        <begin position="13"/>
        <end position="23"/>
    </location>
</feature>
<feature type="coiled-coil region" evidence="1">
    <location>
        <begin position="238"/>
        <end position="265"/>
    </location>
</feature>
<feature type="compositionally biased region" description="Polar residues" evidence="2">
    <location>
        <begin position="144"/>
        <end position="164"/>
    </location>
</feature>
<keyword evidence="4" id="KW-1185">Reference proteome</keyword>
<feature type="region of interest" description="Disordered" evidence="2">
    <location>
        <begin position="459"/>
        <end position="489"/>
    </location>
</feature>
<evidence type="ECO:0000313" key="3">
    <source>
        <dbReference type="EMBL" id="TMW55076.1"/>
    </source>
</evidence>
<feature type="compositionally biased region" description="Low complexity" evidence="2">
    <location>
        <begin position="564"/>
        <end position="592"/>
    </location>
</feature>
<dbReference type="PANTHER" id="PTHR23159:SF60">
    <property type="entry name" value="SPINDLE ASSEMBLY ABNORMAL PROTEIN 4"/>
    <property type="match status" value="1"/>
</dbReference>
<sequence>MSAGIARQDAALRRSLTTLTLPTGANANTGDRKPSTNAPPPRGDIESTVPIREDGAGDPSIDDDEGEDEHDVESTKRLSLQQQLEMLRGKLARRNKILEVVRRAYYHDVIVVKEELRHVRQQQPSTLHSYHTLGSQSTLSFHHSSTASLAIPPSSSRSTTSGAPPSSRYDDRLASVPSIDLRDVLPLFAPSETVLKVHPCETCGGHLELVHGESKELMAARQEMARATKGEAQMKTIVHRLRVEAKEMEDVNEALQQRVKALVKENSYALEQLQAARKIERDQKAILTTLRSKLQLAQNTQEDLDHLTAEYKDVKQQLIRSNHDRDIFSASNNHLKEELSEVNKMLHQVKVEKAQIESDFGLTHYKLQEELKTTRQLREDLANERAMLNAKTALSDELQKSLTTLKDEFAVTLQRTEQAKRQLEDQLADEERSIEEMQEQNLEFRKTNKRLLKELEQLQRDPLGLSSPSDFRSSGNGSTAAASTSNDPKTLIRKKIEGLQMHLEAALMREHDLLGLLTRQRDAATPAPTSAATPSKPQLRKKLSRMPSTTVITRFVPPPDTPAGSTNGVSNETSSSNSGNSGNGENSEGSGEVSRRRPRFGRGGSDEWSGSPSELAEAGEDGMADFDEKSFEAYHQEIHHLMVELEEGKDKHQKQQKVITDLERKNQTLLDRLEESKLAIETLNGSLTALKSRLNQDNAGAAEQLEDMARQIEDGKLDQLYESERGIILIHFLRAISNEVFRFSENQALEFEFDLERPVIEEENSSESYLSPELLMKKRELRKKVLMDKAMKKFSQLCHSRAEIIALEIKKLTEHLDRLRMDLDQAENKIDSDQFHIRTLEAEVSKLKLTIEVGRTNFARSERALKIVSDELQSYQTTAVNQTEEIKTMKQEIDTFKEDERRLTMILFEKTKAWEKEIGINEKVRLSEGFDAMSEGFDAMRTYMPVVPLFSALNGLPVSNPSPS</sequence>
<accession>A0A8K1C264</accession>
<feature type="region of interest" description="Disordered" evidence="2">
    <location>
        <begin position="524"/>
        <end position="620"/>
    </location>
</feature>
<feature type="compositionally biased region" description="Low complexity" evidence="2">
    <location>
        <begin position="473"/>
        <end position="486"/>
    </location>
</feature>
<evidence type="ECO:0000256" key="2">
    <source>
        <dbReference type="SAM" id="MobiDB-lite"/>
    </source>
</evidence>